<evidence type="ECO:0000256" key="1">
    <source>
        <dbReference type="SAM" id="SignalP"/>
    </source>
</evidence>
<keyword evidence="1" id="KW-0732">Signal</keyword>
<sequence>MKQYLFSAVVLMAMSSAGRAQDAKLTVDLAKKLLPAAAGISNADFQALLKDPRPDVVKSKSLSLVILEHRPSKNPGSDKELRFLGDSIKVSDITEAIGISKGEGYASFIQPKCITDCTCEPSAGAEGDCGGMLRPSTSVAS</sequence>
<protein>
    <submittedName>
        <fullName evidence="2">Uncharacterized protein</fullName>
    </submittedName>
</protein>
<dbReference type="AlphaFoldDB" id="A0A225E6W9"/>
<reference evidence="3" key="1">
    <citation type="submission" date="2017-06" db="EMBL/GenBank/DDBJ databases">
        <title>Genome analysis of Fimbriiglobus ruber SP5, the first member of the order Planctomycetales with confirmed chitinolytic capability.</title>
        <authorList>
            <person name="Ravin N.V."/>
            <person name="Rakitin A.L."/>
            <person name="Ivanova A.A."/>
            <person name="Beletsky A.V."/>
            <person name="Kulichevskaya I.S."/>
            <person name="Mardanov A.V."/>
            <person name="Dedysh S.N."/>
        </authorList>
    </citation>
    <scope>NUCLEOTIDE SEQUENCE [LARGE SCALE GENOMIC DNA]</scope>
    <source>
        <strain evidence="3">SP5</strain>
    </source>
</reference>
<feature type="chain" id="PRO_5012533468" evidence="1">
    <location>
        <begin position="21"/>
        <end position="141"/>
    </location>
</feature>
<organism evidence="2 3">
    <name type="scientific">Fimbriiglobus ruber</name>
    <dbReference type="NCBI Taxonomy" id="1908690"/>
    <lineage>
        <taxon>Bacteria</taxon>
        <taxon>Pseudomonadati</taxon>
        <taxon>Planctomycetota</taxon>
        <taxon>Planctomycetia</taxon>
        <taxon>Gemmatales</taxon>
        <taxon>Gemmataceae</taxon>
        <taxon>Fimbriiglobus</taxon>
    </lineage>
</organism>
<feature type="signal peptide" evidence="1">
    <location>
        <begin position="1"/>
        <end position="20"/>
    </location>
</feature>
<accession>A0A225E6W9</accession>
<keyword evidence="3" id="KW-1185">Reference proteome</keyword>
<dbReference type="EMBL" id="NIDE01000001">
    <property type="protein sequence ID" value="OWK47504.1"/>
    <property type="molecule type" value="Genomic_DNA"/>
</dbReference>
<name>A0A225E6W9_9BACT</name>
<gene>
    <name evidence="2" type="ORF">FRUB_01203</name>
</gene>
<dbReference type="Proteomes" id="UP000214646">
    <property type="component" value="Unassembled WGS sequence"/>
</dbReference>
<evidence type="ECO:0000313" key="3">
    <source>
        <dbReference type="Proteomes" id="UP000214646"/>
    </source>
</evidence>
<proteinExistence type="predicted"/>
<evidence type="ECO:0000313" key="2">
    <source>
        <dbReference type="EMBL" id="OWK47504.1"/>
    </source>
</evidence>
<comment type="caution">
    <text evidence="2">The sequence shown here is derived from an EMBL/GenBank/DDBJ whole genome shotgun (WGS) entry which is preliminary data.</text>
</comment>